<evidence type="ECO:0000259" key="15">
    <source>
        <dbReference type="PROSITE" id="PS50089"/>
    </source>
</evidence>
<dbReference type="EC" id="2.7.11.1" evidence="1"/>
<dbReference type="PANTHER" id="PTHR22967:SF57">
    <property type="entry name" value="AUXILIN, ISOFORM A-RELATED"/>
    <property type="match status" value="1"/>
</dbReference>
<keyword evidence="6 12" id="KW-0863">Zinc-finger</keyword>
<feature type="domain" description="RING-type" evidence="15">
    <location>
        <begin position="3"/>
        <end position="38"/>
    </location>
</feature>
<feature type="domain" description="Protein kinase" evidence="14">
    <location>
        <begin position="345"/>
        <end position="618"/>
    </location>
</feature>
<feature type="compositionally biased region" description="Basic and acidic residues" evidence="13">
    <location>
        <begin position="321"/>
        <end position="332"/>
    </location>
</feature>
<reference evidence="16 17" key="1">
    <citation type="submission" date="2023-08" db="EMBL/GenBank/DDBJ databases">
        <title>A Necator americanus chromosomal reference genome.</title>
        <authorList>
            <person name="Ilik V."/>
            <person name="Petrzelkova K.J."/>
            <person name="Pardy F."/>
            <person name="Fuh T."/>
            <person name="Niatou-Singa F.S."/>
            <person name="Gouil Q."/>
            <person name="Baker L."/>
            <person name="Ritchie M.E."/>
            <person name="Jex A.R."/>
            <person name="Gazzola D."/>
            <person name="Li H."/>
            <person name="Toshio Fujiwara R."/>
            <person name="Zhan B."/>
            <person name="Aroian R.V."/>
            <person name="Pafco B."/>
            <person name="Schwarz E.M."/>
        </authorList>
    </citation>
    <scope>NUCLEOTIDE SEQUENCE [LARGE SCALE GENOMIC DNA]</scope>
    <source>
        <strain evidence="16 17">Aroian</strain>
        <tissue evidence="16">Whole animal</tissue>
    </source>
</reference>
<dbReference type="PROSITE" id="PS50011">
    <property type="entry name" value="PROTEIN_KINASE_DOM"/>
    <property type="match status" value="1"/>
</dbReference>
<dbReference type="InterPro" id="IPR008271">
    <property type="entry name" value="Ser/Thr_kinase_AS"/>
</dbReference>
<dbReference type="Proteomes" id="UP001303046">
    <property type="component" value="Unassembled WGS sequence"/>
</dbReference>
<keyword evidence="4" id="KW-0479">Metal-binding</keyword>
<comment type="catalytic activity">
    <reaction evidence="10">
        <text>L-threonyl-[protein] + ATP = O-phospho-L-threonyl-[protein] + ADP + H(+)</text>
        <dbReference type="Rhea" id="RHEA:46608"/>
        <dbReference type="Rhea" id="RHEA-COMP:11060"/>
        <dbReference type="Rhea" id="RHEA-COMP:11605"/>
        <dbReference type="ChEBI" id="CHEBI:15378"/>
        <dbReference type="ChEBI" id="CHEBI:30013"/>
        <dbReference type="ChEBI" id="CHEBI:30616"/>
        <dbReference type="ChEBI" id="CHEBI:61977"/>
        <dbReference type="ChEBI" id="CHEBI:456216"/>
        <dbReference type="EC" id="2.7.11.1"/>
    </reaction>
</comment>
<evidence type="ECO:0000256" key="11">
    <source>
        <dbReference type="ARBA" id="ARBA00048679"/>
    </source>
</evidence>
<dbReference type="InterPro" id="IPR001841">
    <property type="entry name" value="Znf_RING"/>
</dbReference>
<accession>A0ABR1DDW2</accession>
<evidence type="ECO:0000256" key="12">
    <source>
        <dbReference type="PROSITE-ProRule" id="PRU00175"/>
    </source>
</evidence>
<dbReference type="SMART" id="SM00220">
    <property type="entry name" value="S_TKc"/>
    <property type="match status" value="1"/>
</dbReference>
<proteinExistence type="predicted"/>
<dbReference type="InterPro" id="IPR000719">
    <property type="entry name" value="Prot_kinase_dom"/>
</dbReference>
<keyword evidence="3" id="KW-0808">Transferase</keyword>
<evidence type="ECO:0000256" key="4">
    <source>
        <dbReference type="ARBA" id="ARBA00022723"/>
    </source>
</evidence>
<evidence type="ECO:0000313" key="17">
    <source>
        <dbReference type="Proteomes" id="UP001303046"/>
    </source>
</evidence>
<feature type="region of interest" description="Disordered" evidence="13">
    <location>
        <begin position="683"/>
        <end position="704"/>
    </location>
</feature>
<feature type="compositionally biased region" description="Basic and acidic residues" evidence="13">
    <location>
        <begin position="972"/>
        <end position="988"/>
    </location>
</feature>
<sequence length="1420" mass="155916">MKCDICTEERPGADMQELSCKHNFCVQCLAQYTGFLCPAPLCEGTRSSDVIVDEIAGVEGSTATQIAFGSHTLSVLDLEERKRCESRRGAFPCVNAARMYLINCRHRICYDCLSEKINHDVTNHDVLNCPLPHCSNRISRYEVRTLANRSPNLRNLCAIAEKLIVDKCGEIKAGKEEIVVETYIYGREATNKRIIIPKICIIVDLINAVLQLQRLARNRSTSSISIFVRHEMEKGLYKYEMLVTKEIGRKTVKDLNWGDPTYVVVDLDNQLHHHNHRKCALCSLSLGHCFIAQRLCNLGMPLGLFGSSSKPQPLTSIDSGGYKERKETSEKDGRGTVLRLENTTVTIEKKLAEGGFAIVYLVSDRHNRHYALKRQFINDDNKQVEACRREFQIVSSLKGHKNIVSYVDHLLAKNKSGIYDYMLLTAYYKTSVLQLMNDRLLVGQSLRSSEVLSIFCDMCEAVARLHHSVTPIVHRDLKVENILIDERNRAAPPIYVLCDFGSATTKVLSSNNYSISFIQDEIEKYTTLSYRSPEMIDLYCGKAIGTKSDIWALGVMLYKLCYFCLPFGESAMAIQNGAFSFPNEPHHADSIKAIIKCLLDADIERRPTIYQCSVLAFAAAERPCPIRNVKGCRKPSLSAAVQRFLSGNVSVLEDETENGVSHVRAPEQRNDLEQNVTIVNLAPESSLGNPTGLTTSVQPRLRPKPSLSTCPVPFVLQDPKHLPSYAGTNEEGVLCGDLKSGDAPSKKTSIAESTAIPSDLGFTDLEVTIPSPEVQNKLAASKPVSNPNPFEQFQNVNWTCASLEESTSSTASLPAPGKSAPLTVQSHRRNTSDTSHIIRSAFKPYSQWKSVGPLSCNQTSLSSLGLDNIASDRSEDSWNPFLAAPFGSRQTMDDSHFGKCFDELPRKAENEKGSELMSSSCDIDQCSIDSMDPFGAAPFDDSFCCQINSEKEPELKCRERADADSVGSTSDLHLRATEEDSEQDEQRMVARRRFSYENIDGVGDDASSDSRGRTDHDSTDEISKNEESSYDEFNVDCESSQHTDVAGVGSDDDGVGSRPLLEDDALDDDEEEAFNGIPPSEDQQRLQDAVNSLFVDANVENPTCKRNTNPFLVCASDDTPKISPVLPPAIGATMWTEKDSGIIDCYDVAQRTFFCQRSAPQQQNPVSYIYAPATLPRQATPLTAAPRPSPRPGGNMEAPLVLGGTLTMTSVNPIISAISAAPQPVLAQKPAPVRVNIMQQVQTNEPRMPPVVEKDAPSIPAKQSFPTFADTTDEPKANIAGPVKNVGPSFIEGPKTPKPKKSKEKDKKRVDIPFSGSEVETDGSEAEMCTSTSSDKTTSKKKRKSFGLLGSNPSVAPLDLKMSSGASSALLKKSSVKKASSSAVSSSRKGSSGALNASFINSSFLAEDLDSPPKQHTIRM</sequence>
<evidence type="ECO:0000256" key="13">
    <source>
        <dbReference type="SAM" id="MobiDB-lite"/>
    </source>
</evidence>
<dbReference type="Gene3D" id="3.30.40.10">
    <property type="entry name" value="Zinc/RING finger domain, C3HC4 (zinc finger)"/>
    <property type="match status" value="1"/>
</dbReference>
<evidence type="ECO:0000256" key="7">
    <source>
        <dbReference type="ARBA" id="ARBA00022777"/>
    </source>
</evidence>
<evidence type="ECO:0000256" key="9">
    <source>
        <dbReference type="ARBA" id="ARBA00022840"/>
    </source>
</evidence>
<feature type="compositionally biased region" description="Low complexity" evidence="13">
    <location>
        <begin position="1363"/>
        <end position="1395"/>
    </location>
</feature>
<keyword evidence="8" id="KW-0862">Zinc</keyword>
<keyword evidence="5" id="KW-0547">Nucleotide-binding</keyword>
<feature type="compositionally biased region" description="Polar residues" evidence="13">
    <location>
        <begin position="686"/>
        <end position="698"/>
    </location>
</feature>
<dbReference type="PROSITE" id="PS00518">
    <property type="entry name" value="ZF_RING_1"/>
    <property type="match status" value="2"/>
</dbReference>
<feature type="compositionally biased region" description="Basic and acidic residues" evidence="13">
    <location>
        <begin position="1008"/>
        <end position="1027"/>
    </location>
</feature>
<organism evidence="16 17">
    <name type="scientific">Necator americanus</name>
    <name type="common">Human hookworm</name>
    <dbReference type="NCBI Taxonomy" id="51031"/>
    <lineage>
        <taxon>Eukaryota</taxon>
        <taxon>Metazoa</taxon>
        <taxon>Ecdysozoa</taxon>
        <taxon>Nematoda</taxon>
        <taxon>Chromadorea</taxon>
        <taxon>Rhabditida</taxon>
        <taxon>Rhabditina</taxon>
        <taxon>Rhabditomorpha</taxon>
        <taxon>Strongyloidea</taxon>
        <taxon>Ancylostomatidae</taxon>
        <taxon>Bunostominae</taxon>
        <taxon>Necator</taxon>
    </lineage>
</organism>
<evidence type="ECO:0000256" key="5">
    <source>
        <dbReference type="ARBA" id="ARBA00022741"/>
    </source>
</evidence>
<evidence type="ECO:0000256" key="2">
    <source>
        <dbReference type="ARBA" id="ARBA00022527"/>
    </source>
</evidence>
<dbReference type="Pfam" id="PF00069">
    <property type="entry name" value="Pkinase"/>
    <property type="match status" value="1"/>
</dbReference>
<keyword evidence="2" id="KW-0723">Serine/threonine-protein kinase</keyword>
<name>A0ABR1DDW2_NECAM</name>
<protein>
    <recommendedName>
        <fullName evidence="1">non-specific serine/threonine protein kinase</fullName>
        <ecNumber evidence="1">2.7.11.1</ecNumber>
    </recommendedName>
</protein>
<dbReference type="PROSITE" id="PS50089">
    <property type="entry name" value="ZF_RING_2"/>
    <property type="match status" value="1"/>
</dbReference>
<feature type="region of interest" description="Disordered" evidence="13">
    <location>
        <begin position="1267"/>
        <end position="1395"/>
    </location>
</feature>
<keyword evidence="17" id="KW-1185">Reference proteome</keyword>
<evidence type="ECO:0000256" key="10">
    <source>
        <dbReference type="ARBA" id="ARBA00047899"/>
    </source>
</evidence>
<gene>
    <name evidence="16" type="primary">Necator_chrIV.g13972</name>
    <name evidence="16" type="ORF">RB195_000679</name>
</gene>
<dbReference type="InterPro" id="IPR017907">
    <property type="entry name" value="Znf_RING_CS"/>
</dbReference>
<evidence type="ECO:0000256" key="8">
    <source>
        <dbReference type="ARBA" id="ARBA00022833"/>
    </source>
</evidence>
<keyword evidence="7" id="KW-0418">Kinase</keyword>
<comment type="caution">
    <text evidence="16">The sequence shown here is derived from an EMBL/GenBank/DDBJ whole genome shotgun (WGS) entry which is preliminary data.</text>
</comment>
<dbReference type="SUPFAM" id="SSF56112">
    <property type="entry name" value="Protein kinase-like (PK-like)"/>
    <property type="match status" value="1"/>
</dbReference>
<dbReference type="PROSITE" id="PS00108">
    <property type="entry name" value="PROTEIN_KINASE_ST"/>
    <property type="match status" value="1"/>
</dbReference>
<evidence type="ECO:0000256" key="1">
    <source>
        <dbReference type="ARBA" id="ARBA00012513"/>
    </source>
</evidence>
<evidence type="ECO:0000256" key="6">
    <source>
        <dbReference type="ARBA" id="ARBA00022771"/>
    </source>
</evidence>
<feature type="region of interest" description="Disordered" evidence="13">
    <location>
        <begin position="955"/>
        <end position="1032"/>
    </location>
</feature>
<dbReference type="InterPro" id="IPR013083">
    <property type="entry name" value="Znf_RING/FYVE/PHD"/>
</dbReference>
<dbReference type="Gene3D" id="1.10.510.10">
    <property type="entry name" value="Transferase(Phosphotransferase) domain 1"/>
    <property type="match status" value="1"/>
</dbReference>
<dbReference type="SUPFAM" id="SSF57850">
    <property type="entry name" value="RING/U-box"/>
    <property type="match status" value="2"/>
</dbReference>
<feature type="region of interest" description="Disordered" evidence="13">
    <location>
        <begin position="311"/>
        <end position="332"/>
    </location>
</feature>
<keyword evidence="9" id="KW-0067">ATP-binding</keyword>
<evidence type="ECO:0000313" key="16">
    <source>
        <dbReference type="EMBL" id="KAK6747626.1"/>
    </source>
</evidence>
<dbReference type="InterPro" id="IPR011009">
    <property type="entry name" value="Kinase-like_dom_sf"/>
</dbReference>
<comment type="catalytic activity">
    <reaction evidence="11">
        <text>L-seryl-[protein] + ATP = O-phospho-L-seryl-[protein] + ADP + H(+)</text>
        <dbReference type="Rhea" id="RHEA:17989"/>
        <dbReference type="Rhea" id="RHEA-COMP:9863"/>
        <dbReference type="Rhea" id="RHEA-COMP:11604"/>
        <dbReference type="ChEBI" id="CHEBI:15378"/>
        <dbReference type="ChEBI" id="CHEBI:29999"/>
        <dbReference type="ChEBI" id="CHEBI:30616"/>
        <dbReference type="ChEBI" id="CHEBI:83421"/>
        <dbReference type="ChEBI" id="CHEBI:456216"/>
        <dbReference type="EC" id="2.7.11.1"/>
    </reaction>
</comment>
<evidence type="ECO:0000259" key="14">
    <source>
        <dbReference type="PROSITE" id="PS50011"/>
    </source>
</evidence>
<dbReference type="PANTHER" id="PTHR22967">
    <property type="entry name" value="SERINE/THREONINE PROTEIN KINASE"/>
    <property type="match status" value="1"/>
</dbReference>
<feature type="region of interest" description="Disordered" evidence="13">
    <location>
        <begin position="808"/>
        <end position="833"/>
    </location>
</feature>
<dbReference type="EMBL" id="JAVFWL010000004">
    <property type="protein sequence ID" value="KAK6747626.1"/>
    <property type="molecule type" value="Genomic_DNA"/>
</dbReference>
<evidence type="ECO:0000256" key="3">
    <source>
        <dbReference type="ARBA" id="ARBA00022679"/>
    </source>
</evidence>